<keyword evidence="4" id="KW-0238">DNA-binding</keyword>
<dbReference type="InterPro" id="IPR036388">
    <property type="entry name" value="WH-like_DNA-bd_sf"/>
</dbReference>
<evidence type="ECO:0000256" key="3">
    <source>
        <dbReference type="ARBA" id="ARBA00023015"/>
    </source>
</evidence>
<dbReference type="Proteomes" id="UP000197587">
    <property type="component" value="Unassembled WGS sequence"/>
</dbReference>
<comment type="caution">
    <text evidence="10">The sequence shown here is derived from an EMBL/GenBank/DDBJ whole genome shotgun (WGS) entry which is preliminary data.</text>
</comment>
<dbReference type="PANTHER" id="PTHR42756">
    <property type="entry name" value="TRANSCRIPTIONAL REGULATOR, MARR"/>
    <property type="match status" value="1"/>
</dbReference>
<dbReference type="FunFam" id="1.10.10.10:FF:000163">
    <property type="entry name" value="MarR family transcriptional regulator"/>
    <property type="match status" value="1"/>
</dbReference>
<evidence type="ECO:0000256" key="8">
    <source>
        <dbReference type="ARBA" id="ARBA00047207"/>
    </source>
</evidence>
<evidence type="ECO:0000256" key="2">
    <source>
        <dbReference type="ARBA" id="ARBA00022490"/>
    </source>
</evidence>
<dbReference type="PROSITE" id="PS50995">
    <property type="entry name" value="HTH_MARR_2"/>
    <property type="match status" value="1"/>
</dbReference>
<dbReference type="EMBL" id="JASZ02000038">
    <property type="protein sequence ID" value="OWK97166.1"/>
    <property type="molecule type" value="Genomic_DNA"/>
</dbReference>
<keyword evidence="3" id="KW-0805">Transcription regulation</keyword>
<dbReference type="InterPro" id="IPR036390">
    <property type="entry name" value="WH_DNA-bd_sf"/>
</dbReference>
<dbReference type="PRINTS" id="PR00598">
    <property type="entry name" value="HTHMARR"/>
</dbReference>
<evidence type="ECO:0000256" key="7">
    <source>
        <dbReference type="ARBA" id="ARBA00047188"/>
    </source>
</evidence>
<dbReference type="SUPFAM" id="SSF46785">
    <property type="entry name" value="Winged helix' DNA-binding domain"/>
    <property type="match status" value="1"/>
</dbReference>
<dbReference type="InterPro" id="IPR055166">
    <property type="entry name" value="Transc_reg_Sar_Rot_HTH"/>
</dbReference>
<keyword evidence="5" id="KW-0804">Transcription</keyword>
<dbReference type="GO" id="GO:0003700">
    <property type="term" value="F:DNA-binding transcription factor activity"/>
    <property type="evidence" value="ECO:0007669"/>
    <property type="project" value="InterPro"/>
</dbReference>
<evidence type="ECO:0000313" key="11">
    <source>
        <dbReference type="Proteomes" id="UP000197587"/>
    </source>
</evidence>
<dbReference type="InterPro" id="IPR000835">
    <property type="entry name" value="HTH_MarR-typ"/>
</dbReference>
<accession>A0A246B6Z9</accession>
<dbReference type="SMART" id="SM00347">
    <property type="entry name" value="HTH_MARR"/>
    <property type="match status" value="1"/>
</dbReference>
<proteinExistence type="inferred from homology"/>
<comment type="similarity">
    <text evidence="6">Belongs to the SarZ family.</text>
</comment>
<evidence type="ECO:0000313" key="10">
    <source>
        <dbReference type="EMBL" id="OWK97166.1"/>
    </source>
</evidence>
<dbReference type="Gene3D" id="1.10.10.10">
    <property type="entry name" value="Winged helix-like DNA-binding domain superfamily/Winged helix DNA-binding domain"/>
    <property type="match status" value="1"/>
</dbReference>
<keyword evidence="2" id="KW-0963">Cytoplasm</keyword>
<keyword evidence="11" id="KW-1185">Reference proteome</keyword>
<evidence type="ECO:0000256" key="1">
    <source>
        <dbReference type="ARBA" id="ARBA00004496"/>
    </source>
</evidence>
<dbReference type="Pfam" id="PF22381">
    <property type="entry name" value="Staph_reg_Sar_Rot"/>
    <property type="match status" value="1"/>
</dbReference>
<dbReference type="PANTHER" id="PTHR42756:SF1">
    <property type="entry name" value="TRANSCRIPTIONAL REPRESSOR OF EMRAB OPERON"/>
    <property type="match status" value="1"/>
</dbReference>
<gene>
    <name evidence="10" type="ORF">AP75_12750</name>
</gene>
<reference evidence="10 11" key="1">
    <citation type="submission" date="2017-05" db="EMBL/GenBank/DDBJ databases">
        <title>Genome of Chryseobacterium haifense.</title>
        <authorList>
            <person name="Newman J.D."/>
        </authorList>
    </citation>
    <scope>NUCLEOTIDE SEQUENCE [LARGE SCALE GENOMIC DNA]</scope>
    <source>
        <strain evidence="10 11">DSM 19056</strain>
    </source>
</reference>
<name>A0A246B6Z9_9FLAO</name>
<dbReference type="AlphaFoldDB" id="A0A246B6Z9"/>
<evidence type="ECO:0000259" key="9">
    <source>
        <dbReference type="PROSITE" id="PS50995"/>
    </source>
</evidence>
<protein>
    <recommendedName>
        <fullName evidence="7">HTH-type transcriptional regulator SarZ</fullName>
    </recommendedName>
    <alternativeName>
        <fullName evidence="8">Staphylococcal accessory regulator Z</fullName>
    </alternativeName>
</protein>
<comment type="subcellular location">
    <subcellularLocation>
        <location evidence="1">Cytoplasm</location>
    </subcellularLocation>
</comment>
<evidence type="ECO:0000256" key="5">
    <source>
        <dbReference type="ARBA" id="ARBA00023163"/>
    </source>
</evidence>
<organism evidence="10 11">
    <name type="scientific">Kaistella haifensis DSM 19056</name>
    <dbReference type="NCBI Taxonomy" id="1450526"/>
    <lineage>
        <taxon>Bacteria</taxon>
        <taxon>Pseudomonadati</taxon>
        <taxon>Bacteroidota</taxon>
        <taxon>Flavobacteriia</taxon>
        <taxon>Flavobacteriales</taxon>
        <taxon>Weeksellaceae</taxon>
        <taxon>Chryseobacterium group</taxon>
        <taxon>Kaistella</taxon>
    </lineage>
</organism>
<evidence type="ECO:0000256" key="4">
    <source>
        <dbReference type="ARBA" id="ARBA00023125"/>
    </source>
</evidence>
<dbReference type="GO" id="GO:0003677">
    <property type="term" value="F:DNA binding"/>
    <property type="evidence" value="ECO:0007669"/>
    <property type="project" value="UniProtKB-KW"/>
</dbReference>
<dbReference type="GO" id="GO:0005737">
    <property type="term" value="C:cytoplasm"/>
    <property type="evidence" value="ECO:0007669"/>
    <property type="project" value="UniProtKB-SubCell"/>
</dbReference>
<evidence type="ECO:0000256" key="6">
    <source>
        <dbReference type="ARBA" id="ARBA00046337"/>
    </source>
</evidence>
<sequence>MEKSESLKLDEQICFPLYVLSKEITGLYRPILEELDLTYPQYLVMMVLWEEDGLAVSHIGEKLFLDSGTLTPVLKRLENKGFINRIRNKEDERVVQLFLTENGKNLRQQACGIPEKLLEQIHVQIEDLKNFKDTLNQLINNIKK</sequence>
<feature type="domain" description="HTH marR-type" evidence="9">
    <location>
        <begin position="10"/>
        <end position="144"/>
    </location>
</feature>